<evidence type="ECO:0000313" key="14">
    <source>
        <dbReference type="EMBL" id="ABD87573.1"/>
    </source>
</evidence>
<reference evidence="14" key="1">
    <citation type="submission" date="2006-03" db="EMBL/GenBank/DDBJ databases">
        <title>Complete sequence of Rhodopseudomonas palustris BisB18.</title>
        <authorList>
            <consortium name="US DOE Joint Genome Institute"/>
            <person name="Copeland A."/>
            <person name="Lucas S."/>
            <person name="Lapidus A."/>
            <person name="Barry K."/>
            <person name="Detter J.C."/>
            <person name="Glavina del Rio T."/>
            <person name="Hammon N."/>
            <person name="Israni S."/>
            <person name="Dalin E."/>
            <person name="Tice H."/>
            <person name="Pitluck S."/>
            <person name="Chain P."/>
            <person name="Malfatti S."/>
            <person name="Shin M."/>
            <person name="Vergez L."/>
            <person name="Schmutz J."/>
            <person name="Larimer F."/>
            <person name="Land M."/>
            <person name="Hauser L."/>
            <person name="Pelletier D.A."/>
            <person name="Kyrpides N."/>
            <person name="Anderson I."/>
            <person name="Oda Y."/>
            <person name="Harwood C.S."/>
            <person name="Richardson P."/>
        </authorList>
    </citation>
    <scope>NUCLEOTIDE SEQUENCE [LARGE SCALE GENOMIC DNA]</scope>
    <source>
        <strain evidence="14">BisB18</strain>
    </source>
</reference>
<feature type="transmembrane region" description="Helical" evidence="12">
    <location>
        <begin position="25"/>
        <end position="49"/>
    </location>
</feature>
<keyword evidence="8 12" id="KW-1133">Transmembrane helix</keyword>
<feature type="region of interest" description="Disordered" evidence="11">
    <location>
        <begin position="465"/>
        <end position="488"/>
    </location>
</feature>
<dbReference type="Gene3D" id="1.10.287.130">
    <property type="match status" value="1"/>
</dbReference>
<evidence type="ECO:0000256" key="9">
    <source>
        <dbReference type="ARBA" id="ARBA00023012"/>
    </source>
</evidence>
<dbReference type="PROSITE" id="PS50109">
    <property type="entry name" value="HIS_KIN"/>
    <property type="match status" value="1"/>
</dbReference>
<evidence type="ECO:0000256" key="11">
    <source>
        <dbReference type="SAM" id="MobiDB-lite"/>
    </source>
</evidence>
<dbReference type="InterPro" id="IPR005467">
    <property type="entry name" value="His_kinase_dom"/>
</dbReference>
<evidence type="ECO:0000259" key="13">
    <source>
        <dbReference type="PROSITE" id="PS50109"/>
    </source>
</evidence>
<evidence type="ECO:0000256" key="1">
    <source>
        <dbReference type="ARBA" id="ARBA00000085"/>
    </source>
</evidence>
<dbReference type="SMART" id="SM00387">
    <property type="entry name" value="HATPase_c"/>
    <property type="match status" value="1"/>
</dbReference>
<dbReference type="SUPFAM" id="SSF55874">
    <property type="entry name" value="ATPase domain of HSP90 chaperone/DNA topoisomerase II/histidine kinase"/>
    <property type="match status" value="1"/>
</dbReference>
<dbReference type="GO" id="GO:0000155">
    <property type="term" value="F:phosphorelay sensor kinase activity"/>
    <property type="evidence" value="ECO:0007669"/>
    <property type="project" value="InterPro"/>
</dbReference>
<evidence type="ECO:0000256" key="12">
    <source>
        <dbReference type="SAM" id="Phobius"/>
    </source>
</evidence>
<evidence type="ECO:0000256" key="4">
    <source>
        <dbReference type="ARBA" id="ARBA00022553"/>
    </source>
</evidence>
<comment type="subcellular location">
    <subcellularLocation>
        <location evidence="2">Membrane</location>
        <topology evidence="2">Multi-pass membrane protein</topology>
    </subcellularLocation>
</comment>
<dbReference type="SUPFAM" id="SSF47384">
    <property type="entry name" value="Homodimeric domain of signal transducing histidine kinase"/>
    <property type="match status" value="1"/>
</dbReference>
<comment type="catalytic activity">
    <reaction evidence="1">
        <text>ATP + protein L-histidine = ADP + protein N-phospho-L-histidine.</text>
        <dbReference type="EC" id="2.7.13.3"/>
    </reaction>
</comment>
<dbReference type="KEGG" id="rpc:RPC_2018"/>
<dbReference type="Pfam" id="PF00512">
    <property type="entry name" value="HisKA"/>
    <property type="match status" value="1"/>
</dbReference>
<evidence type="ECO:0000256" key="2">
    <source>
        <dbReference type="ARBA" id="ARBA00004141"/>
    </source>
</evidence>
<evidence type="ECO:0000256" key="5">
    <source>
        <dbReference type="ARBA" id="ARBA00022679"/>
    </source>
</evidence>
<keyword evidence="9" id="KW-0902">Two-component regulatory system</keyword>
<dbReference type="InterPro" id="IPR036097">
    <property type="entry name" value="HisK_dim/P_sf"/>
</dbReference>
<evidence type="ECO:0000256" key="3">
    <source>
        <dbReference type="ARBA" id="ARBA00012438"/>
    </source>
</evidence>
<dbReference type="EMBL" id="CP000301">
    <property type="protein sequence ID" value="ABD87573.1"/>
    <property type="molecule type" value="Genomic_DNA"/>
</dbReference>
<dbReference type="EC" id="2.7.13.3" evidence="3"/>
<dbReference type="PANTHER" id="PTHR45436">
    <property type="entry name" value="SENSOR HISTIDINE KINASE YKOH"/>
    <property type="match status" value="1"/>
</dbReference>
<evidence type="ECO:0000256" key="6">
    <source>
        <dbReference type="ARBA" id="ARBA00022692"/>
    </source>
</evidence>
<accession>Q216W3</accession>
<sequence length="488" mass="51839">MPKSPFLPTVAALRWLAFKRIHRSIAVLAATLIGVVTTIMLICAAVLVIRLGGDDDGTWGAADVGDALKEAVARDDQGQLVVRKTARLEVFARQFPSFWYIVSDKMGEVRYGPIPDWRPPKNAQHQSGTSFLAYAIDGESKTLKKMTALRNTPVGEIWIETGGVAYTASQLMVGTLTDSAFIALPVLLVLLATALTALVFVPWVIARPVLVVARNAEMIDGVPDGRRLPEDGAPAELLPLVAAFNRALSRIDVAAKAQRSFLSNAAHELRTPLTNARTTIEQVQDPRLRARLIAENQKLSSIVTMLLQLARISAEAAALTGIDLVALARRVAAEHVPMALKHGSEIAFVGPGCPVWVQGSDPAIAVALSNLIRNAVQHSGAIHPILVSVDTPASLSVVDRGSGLRCGEPEALWEPFKRGNAATEGTGLGLSIVSQVMSTHNGSVAICETPGGGTTVELSFQVAHQAKPPPSKSRQVVPVLSGASTKIL</sequence>
<feature type="transmembrane region" description="Helical" evidence="12">
    <location>
        <begin position="180"/>
        <end position="205"/>
    </location>
</feature>
<evidence type="ECO:0000256" key="8">
    <source>
        <dbReference type="ARBA" id="ARBA00022989"/>
    </source>
</evidence>
<dbReference type="InterPro" id="IPR004358">
    <property type="entry name" value="Sig_transdc_His_kin-like_C"/>
</dbReference>
<dbReference type="PRINTS" id="PR00344">
    <property type="entry name" value="BCTRLSENSOR"/>
</dbReference>
<keyword evidence="4" id="KW-0597">Phosphoprotein</keyword>
<dbReference type="SMART" id="SM00388">
    <property type="entry name" value="HisKA"/>
    <property type="match status" value="1"/>
</dbReference>
<dbReference type="PANTHER" id="PTHR45436:SF15">
    <property type="entry name" value="SENSOR HISTIDINE KINASE CUSS"/>
    <property type="match status" value="1"/>
</dbReference>
<dbReference type="Gene3D" id="3.30.565.10">
    <property type="entry name" value="Histidine kinase-like ATPase, C-terminal domain"/>
    <property type="match status" value="1"/>
</dbReference>
<dbReference type="InterPro" id="IPR050428">
    <property type="entry name" value="TCS_sensor_his_kinase"/>
</dbReference>
<keyword evidence="5" id="KW-0808">Transferase</keyword>
<dbReference type="InterPro" id="IPR003661">
    <property type="entry name" value="HisK_dim/P_dom"/>
</dbReference>
<feature type="domain" description="Histidine kinase" evidence="13">
    <location>
        <begin position="264"/>
        <end position="464"/>
    </location>
</feature>
<keyword evidence="6 12" id="KW-0812">Transmembrane</keyword>
<dbReference type="eggNOG" id="COG0642">
    <property type="taxonomic scope" value="Bacteria"/>
</dbReference>
<dbReference type="InterPro" id="IPR003594">
    <property type="entry name" value="HATPase_dom"/>
</dbReference>
<organism evidence="14">
    <name type="scientific">Rhodopseudomonas palustris (strain BisB18)</name>
    <dbReference type="NCBI Taxonomy" id="316056"/>
    <lineage>
        <taxon>Bacteria</taxon>
        <taxon>Pseudomonadati</taxon>
        <taxon>Pseudomonadota</taxon>
        <taxon>Alphaproteobacteria</taxon>
        <taxon>Hyphomicrobiales</taxon>
        <taxon>Nitrobacteraceae</taxon>
        <taxon>Rhodopseudomonas</taxon>
    </lineage>
</organism>
<proteinExistence type="predicted"/>
<keyword evidence="7 14" id="KW-0418">Kinase</keyword>
<dbReference type="AlphaFoldDB" id="Q216W3"/>
<dbReference type="CDD" id="cd00082">
    <property type="entry name" value="HisKA"/>
    <property type="match status" value="1"/>
</dbReference>
<dbReference type="GO" id="GO:0005886">
    <property type="term" value="C:plasma membrane"/>
    <property type="evidence" value="ECO:0007669"/>
    <property type="project" value="TreeGrafter"/>
</dbReference>
<dbReference type="STRING" id="316056.RPC_2018"/>
<dbReference type="InterPro" id="IPR036890">
    <property type="entry name" value="HATPase_C_sf"/>
</dbReference>
<keyword evidence="10 12" id="KW-0472">Membrane</keyword>
<gene>
    <name evidence="14" type="ordered locus">RPC_2018</name>
</gene>
<name>Q216W3_RHOPB</name>
<dbReference type="OrthoDB" id="9809329at2"/>
<evidence type="ECO:0000256" key="7">
    <source>
        <dbReference type="ARBA" id="ARBA00022777"/>
    </source>
</evidence>
<evidence type="ECO:0000256" key="10">
    <source>
        <dbReference type="ARBA" id="ARBA00023136"/>
    </source>
</evidence>
<dbReference type="RefSeq" id="WP_011472474.1">
    <property type="nucleotide sequence ID" value="NC_007925.1"/>
</dbReference>
<dbReference type="Pfam" id="PF02518">
    <property type="entry name" value="HATPase_c"/>
    <property type="match status" value="1"/>
</dbReference>
<dbReference type="HOGENOM" id="CLU_000445_89_37_5"/>
<protein>
    <recommendedName>
        <fullName evidence="3">histidine kinase</fullName>
        <ecNumber evidence="3">2.7.13.3</ecNumber>
    </recommendedName>
</protein>